<evidence type="ECO:0000313" key="2">
    <source>
        <dbReference type="Proteomes" id="UP001221413"/>
    </source>
</evidence>
<gene>
    <name evidence="1" type="ORF">Dda_0055</name>
</gene>
<dbReference type="AlphaFoldDB" id="A0AAD6NNX6"/>
<dbReference type="EMBL" id="JAQGDS010000001">
    <property type="protein sequence ID" value="KAJ6263918.1"/>
    <property type="molecule type" value="Genomic_DNA"/>
</dbReference>
<name>A0AAD6NNX6_DREDA</name>
<accession>A0AAD6NNX6</accession>
<organism evidence="1 2">
    <name type="scientific">Drechslerella dactyloides</name>
    <name type="common">Nematode-trapping fungus</name>
    <name type="synonym">Arthrobotrys dactyloides</name>
    <dbReference type="NCBI Taxonomy" id="74499"/>
    <lineage>
        <taxon>Eukaryota</taxon>
        <taxon>Fungi</taxon>
        <taxon>Dikarya</taxon>
        <taxon>Ascomycota</taxon>
        <taxon>Pezizomycotina</taxon>
        <taxon>Orbiliomycetes</taxon>
        <taxon>Orbiliales</taxon>
        <taxon>Orbiliaceae</taxon>
        <taxon>Drechslerella</taxon>
    </lineage>
</organism>
<reference evidence="1" key="1">
    <citation type="submission" date="2023-01" db="EMBL/GenBank/DDBJ databases">
        <title>The chitinases involved in constricting ring structure development in the nematode-trapping fungus Drechslerella dactyloides.</title>
        <authorList>
            <person name="Wang R."/>
            <person name="Zhang L."/>
            <person name="Tang P."/>
            <person name="Li S."/>
            <person name="Liang L."/>
        </authorList>
    </citation>
    <scope>NUCLEOTIDE SEQUENCE</scope>
    <source>
        <strain evidence="1">YMF1.00031</strain>
    </source>
</reference>
<comment type="caution">
    <text evidence="1">The sequence shown here is derived from an EMBL/GenBank/DDBJ whole genome shotgun (WGS) entry which is preliminary data.</text>
</comment>
<protein>
    <submittedName>
        <fullName evidence="1">Uncharacterized protein</fullName>
    </submittedName>
</protein>
<keyword evidence="2" id="KW-1185">Reference proteome</keyword>
<sequence>MSFPTESCFVSVCNGWDEGLLRHPANKFLHKFEASFAKGTMYSSAEPFGTWHTDDFTYTDELGNTTTGAEAFEKERETYKTFLSEFHHWPLYVIVKETTEGYDCFGHADLYGNYKVPGDKTVTDPEGKSWQFKSSGTWRITYRKDAKQPDGMKMSSMRLFVNALPLAAGAVKREMVPQDAMLLNAY</sequence>
<proteinExistence type="predicted"/>
<evidence type="ECO:0000313" key="1">
    <source>
        <dbReference type="EMBL" id="KAJ6263918.1"/>
    </source>
</evidence>
<dbReference type="Proteomes" id="UP001221413">
    <property type="component" value="Unassembled WGS sequence"/>
</dbReference>